<keyword evidence="2" id="KW-1185">Reference proteome</keyword>
<reference evidence="1" key="1">
    <citation type="submission" date="2019-06" db="EMBL/GenBank/DDBJ databases">
        <authorList>
            <person name="Zheng W."/>
        </authorList>
    </citation>
    <scope>NUCLEOTIDE SEQUENCE</scope>
    <source>
        <strain evidence="1">QDHG01</strain>
    </source>
</reference>
<dbReference type="EMBL" id="RRYP01007057">
    <property type="protein sequence ID" value="TNV80773.1"/>
    <property type="molecule type" value="Genomic_DNA"/>
</dbReference>
<protein>
    <submittedName>
        <fullName evidence="1">Uncharacterized protein</fullName>
    </submittedName>
</protein>
<evidence type="ECO:0000313" key="2">
    <source>
        <dbReference type="Proteomes" id="UP000785679"/>
    </source>
</evidence>
<sequence>MLFAWKTLSSLVHFINQVANHLGRDQEHLFVPVDAQIIAIIFLGLSRGGCTDNICQLPRAVIRVVQSIPKFCTNPDADLQLLVSVSTLMRNYKSAYLYHKIAFRVILLCSTSFK</sequence>
<dbReference type="Proteomes" id="UP000785679">
    <property type="component" value="Unassembled WGS sequence"/>
</dbReference>
<comment type="caution">
    <text evidence="1">The sequence shown here is derived from an EMBL/GenBank/DDBJ whole genome shotgun (WGS) entry which is preliminary data.</text>
</comment>
<organism evidence="1 2">
    <name type="scientific">Halteria grandinella</name>
    <dbReference type="NCBI Taxonomy" id="5974"/>
    <lineage>
        <taxon>Eukaryota</taxon>
        <taxon>Sar</taxon>
        <taxon>Alveolata</taxon>
        <taxon>Ciliophora</taxon>
        <taxon>Intramacronucleata</taxon>
        <taxon>Spirotrichea</taxon>
        <taxon>Stichotrichia</taxon>
        <taxon>Sporadotrichida</taxon>
        <taxon>Halteriidae</taxon>
        <taxon>Halteria</taxon>
    </lineage>
</organism>
<gene>
    <name evidence="1" type="ORF">FGO68_gene9305</name>
</gene>
<evidence type="ECO:0000313" key="1">
    <source>
        <dbReference type="EMBL" id="TNV80773.1"/>
    </source>
</evidence>
<proteinExistence type="predicted"/>
<name>A0A8J8NTF7_HALGN</name>
<accession>A0A8J8NTF7</accession>
<dbReference type="AlphaFoldDB" id="A0A8J8NTF7"/>